<keyword evidence="1" id="KW-0732">Signal</keyword>
<accession>A0A3P1C061</accession>
<protein>
    <recommendedName>
        <fullName evidence="4">DUF3575 domain-containing protein</fullName>
    </recommendedName>
</protein>
<evidence type="ECO:0000313" key="3">
    <source>
        <dbReference type="Proteomes" id="UP000271925"/>
    </source>
</evidence>
<evidence type="ECO:0000313" key="2">
    <source>
        <dbReference type="EMBL" id="RRB06652.1"/>
    </source>
</evidence>
<dbReference type="OrthoDB" id="944268at2"/>
<dbReference type="RefSeq" id="WP_124870044.1">
    <property type="nucleotide sequence ID" value="NZ_RQJO01000007.1"/>
</dbReference>
<reference evidence="2 3" key="1">
    <citation type="submission" date="2018-11" db="EMBL/GenBank/DDBJ databases">
        <authorList>
            <person name="Zhou Z."/>
            <person name="Wang G."/>
        </authorList>
    </citation>
    <scope>NUCLEOTIDE SEQUENCE [LARGE SCALE GENOMIC DNA]</scope>
    <source>
        <strain evidence="2 3">KCTC52004</strain>
    </source>
</reference>
<dbReference type="Proteomes" id="UP000271925">
    <property type="component" value="Unassembled WGS sequence"/>
</dbReference>
<feature type="chain" id="PRO_5018314588" description="DUF3575 domain-containing protein" evidence="1">
    <location>
        <begin position="20"/>
        <end position="217"/>
    </location>
</feature>
<feature type="signal peptide" evidence="1">
    <location>
        <begin position="1"/>
        <end position="19"/>
    </location>
</feature>
<evidence type="ECO:0008006" key="4">
    <source>
        <dbReference type="Google" id="ProtNLM"/>
    </source>
</evidence>
<name>A0A3P1C061_9BACT</name>
<keyword evidence="3" id="KW-1185">Reference proteome</keyword>
<comment type="caution">
    <text evidence="2">The sequence shown here is derived from an EMBL/GenBank/DDBJ whole genome shotgun (WGS) entry which is preliminary data.</text>
</comment>
<dbReference type="EMBL" id="RQJO01000007">
    <property type="protein sequence ID" value="RRB06652.1"/>
    <property type="molecule type" value="Genomic_DNA"/>
</dbReference>
<organism evidence="2 3">
    <name type="scientific">Larkinella rosea</name>
    <dbReference type="NCBI Taxonomy" id="2025312"/>
    <lineage>
        <taxon>Bacteria</taxon>
        <taxon>Pseudomonadati</taxon>
        <taxon>Bacteroidota</taxon>
        <taxon>Cytophagia</taxon>
        <taxon>Cytophagales</taxon>
        <taxon>Spirosomataceae</taxon>
        <taxon>Larkinella</taxon>
    </lineage>
</organism>
<proteinExistence type="predicted"/>
<evidence type="ECO:0000256" key="1">
    <source>
        <dbReference type="SAM" id="SignalP"/>
    </source>
</evidence>
<sequence>MKKMALYTLLLFGSLIANAQRWQSQIGTNLATLPGKSLEITSAWSPNLSQWAFTFHAGYSYKNAWSAMPSGLMCDCGIADLKTSGAFFKAGYRFDPIRQSGRTTKVGLPIGVNLIGSQYRQKGTIESFPSGTMTYRPESASGFLMGLGLTAAMNIRFSNRWNLDIGLQKFFAFQNRTDYILFKSFMSHQPGVGLLNAKSSWPGLQGIVGLNYRLGRQ</sequence>
<dbReference type="AlphaFoldDB" id="A0A3P1C061"/>
<gene>
    <name evidence="2" type="ORF">EHT25_02330</name>
</gene>